<keyword evidence="6" id="KW-0521">NADP</keyword>
<dbReference type="InterPro" id="IPR024036">
    <property type="entry name" value="tRNA-dHydroUridine_Synthase_C"/>
</dbReference>
<dbReference type="Pfam" id="PF01207">
    <property type="entry name" value="Dus"/>
    <property type="match status" value="1"/>
</dbReference>
<comment type="catalytic activity">
    <reaction evidence="9">
        <text>a 5,6-dihydrouridine in tRNA + NADP(+) = a uridine in tRNA + NADPH + H(+)</text>
        <dbReference type="Rhea" id="RHEA:23624"/>
        <dbReference type="Rhea" id="RHEA-COMP:13339"/>
        <dbReference type="Rhea" id="RHEA-COMP:13887"/>
        <dbReference type="ChEBI" id="CHEBI:15378"/>
        <dbReference type="ChEBI" id="CHEBI:57783"/>
        <dbReference type="ChEBI" id="CHEBI:58349"/>
        <dbReference type="ChEBI" id="CHEBI:65315"/>
        <dbReference type="ChEBI" id="CHEBI:74443"/>
    </reaction>
</comment>
<dbReference type="Gene3D" id="3.20.20.70">
    <property type="entry name" value="Aldolase class I"/>
    <property type="match status" value="1"/>
</dbReference>
<evidence type="ECO:0000259" key="14">
    <source>
        <dbReference type="Pfam" id="PF01207"/>
    </source>
</evidence>
<evidence type="ECO:0000256" key="6">
    <source>
        <dbReference type="ARBA" id="ARBA00022857"/>
    </source>
</evidence>
<evidence type="ECO:0000313" key="15">
    <source>
        <dbReference type="EMBL" id="MCA9377034.1"/>
    </source>
</evidence>
<dbReference type="SUPFAM" id="SSF51395">
    <property type="entry name" value="FMN-linked oxidoreductases"/>
    <property type="match status" value="1"/>
</dbReference>
<evidence type="ECO:0000256" key="3">
    <source>
        <dbReference type="ARBA" id="ARBA00022630"/>
    </source>
</evidence>
<feature type="binding site" evidence="13">
    <location>
        <begin position="236"/>
        <end position="237"/>
    </location>
    <ligand>
        <name>FMN</name>
        <dbReference type="ChEBI" id="CHEBI:58210"/>
    </ligand>
</feature>
<feature type="binding site" evidence="13">
    <location>
        <position position="176"/>
    </location>
    <ligand>
        <name>FMN</name>
        <dbReference type="ChEBI" id="CHEBI:58210"/>
    </ligand>
</feature>
<dbReference type="Gene3D" id="1.10.1200.80">
    <property type="entry name" value="Putative flavin oxidoreducatase, domain 2"/>
    <property type="match status" value="1"/>
</dbReference>
<reference evidence="15" key="1">
    <citation type="submission" date="2020-04" db="EMBL/GenBank/DDBJ databases">
        <authorList>
            <person name="Zhang T."/>
        </authorList>
    </citation>
    <scope>NUCLEOTIDE SEQUENCE</scope>
    <source>
        <strain evidence="15">HKST-UBA17</strain>
    </source>
</reference>
<sequence>MRPSSTSIWERLPKPFTVLAPMEDVTDTVFRRLIIGIGRPDLFYTEFTSSEGLRSEHGREKVHHRLEFDPVEHPIIAQIWGKDPEAYAFGSKYAIDLGFDGIDINMGCAVKKVIKQGCCSALMKDRGLATEIIRATQENSSGKSVSVKTRLGFSKIETEDWISFLLEYNLSALAIHGRSVIQQSKGVANWDEIAKAVKIRDSIAPQTLIIGNGDVSTREQLLTYPAKYGVDGIMIGRGIFQDPWIFSDQGPDDVQRSDELLRLGLQHIRSFGEYWEERKNADILKRFMKIYVRDIPGGSLLRDKLLHSKDLHEMERTLQDHIS</sequence>
<feature type="domain" description="DUS-like FMN-binding" evidence="14">
    <location>
        <begin position="19"/>
        <end position="320"/>
    </location>
</feature>
<dbReference type="EMBL" id="JAGQLN010000014">
    <property type="protein sequence ID" value="MCA9377034.1"/>
    <property type="molecule type" value="Genomic_DNA"/>
</dbReference>
<dbReference type="GO" id="GO:0000049">
    <property type="term" value="F:tRNA binding"/>
    <property type="evidence" value="ECO:0007669"/>
    <property type="project" value="UniProtKB-KW"/>
</dbReference>
<keyword evidence="8 11" id="KW-0560">Oxidoreductase</keyword>
<evidence type="ECO:0000256" key="8">
    <source>
        <dbReference type="ARBA" id="ARBA00023002"/>
    </source>
</evidence>
<dbReference type="InterPro" id="IPR013785">
    <property type="entry name" value="Aldolase_TIM"/>
</dbReference>
<evidence type="ECO:0000256" key="2">
    <source>
        <dbReference type="ARBA" id="ARBA00022555"/>
    </source>
</evidence>
<keyword evidence="13" id="KW-0547">Nucleotide-binding</keyword>
<keyword evidence="7" id="KW-0694">RNA-binding</keyword>
<dbReference type="InterPro" id="IPR001269">
    <property type="entry name" value="DUS_fam"/>
</dbReference>
<dbReference type="PANTHER" id="PTHR45846">
    <property type="entry name" value="TRNA-DIHYDROURIDINE(47) SYNTHASE [NAD(P)(+)]-LIKE"/>
    <property type="match status" value="1"/>
</dbReference>
<evidence type="ECO:0000256" key="9">
    <source>
        <dbReference type="ARBA" id="ARBA00048205"/>
    </source>
</evidence>
<dbReference type="InterPro" id="IPR035587">
    <property type="entry name" value="DUS-like_FMN-bd"/>
</dbReference>
<evidence type="ECO:0000256" key="7">
    <source>
        <dbReference type="ARBA" id="ARBA00022884"/>
    </source>
</evidence>
<evidence type="ECO:0000256" key="12">
    <source>
        <dbReference type="PIRSR" id="PIRSR006621-1"/>
    </source>
</evidence>
<evidence type="ECO:0000256" key="10">
    <source>
        <dbReference type="ARBA" id="ARBA00048802"/>
    </source>
</evidence>
<dbReference type="CDD" id="cd02801">
    <property type="entry name" value="DUS_like_FMN"/>
    <property type="match status" value="1"/>
</dbReference>
<dbReference type="AlphaFoldDB" id="A0A955I382"/>
<dbReference type="PANTHER" id="PTHR45846:SF1">
    <property type="entry name" value="TRNA-DIHYDROURIDINE(47) SYNTHASE [NAD(P)(+)]-LIKE"/>
    <property type="match status" value="1"/>
</dbReference>
<keyword evidence="3 11" id="KW-0285">Flavoprotein</keyword>
<evidence type="ECO:0000256" key="5">
    <source>
        <dbReference type="ARBA" id="ARBA00022694"/>
    </source>
</evidence>
<comment type="function">
    <text evidence="1 11">Catalyzes the synthesis of 5,6-dihydrouridine (D), a modified base found in the D-loop of most tRNAs, via the reduction of the C5-C6 double bond in target uridines.</text>
</comment>
<dbReference type="GO" id="GO:0050660">
    <property type="term" value="F:flavin adenine dinucleotide binding"/>
    <property type="evidence" value="ECO:0007669"/>
    <property type="project" value="InterPro"/>
</dbReference>
<keyword evidence="5 11" id="KW-0819">tRNA processing</keyword>
<feature type="active site" description="Proton donor" evidence="12">
    <location>
        <position position="108"/>
    </location>
</feature>
<evidence type="ECO:0000256" key="11">
    <source>
        <dbReference type="PIRNR" id="PIRNR006621"/>
    </source>
</evidence>
<dbReference type="GO" id="GO:0017150">
    <property type="term" value="F:tRNA dihydrouridine synthase activity"/>
    <property type="evidence" value="ECO:0007669"/>
    <property type="project" value="InterPro"/>
</dbReference>
<name>A0A955I382_9BACT</name>
<feature type="binding site" evidence="13">
    <location>
        <position position="148"/>
    </location>
    <ligand>
        <name>FMN</name>
        <dbReference type="ChEBI" id="CHEBI:58210"/>
    </ligand>
</feature>
<evidence type="ECO:0000256" key="13">
    <source>
        <dbReference type="PIRSR" id="PIRSR006621-2"/>
    </source>
</evidence>
<keyword evidence="2" id="KW-0820">tRNA-binding</keyword>
<evidence type="ECO:0000256" key="4">
    <source>
        <dbReference type="ARBA" id="ARBA00022643"/>
    </source>
</evidence>
<feature type="binding site" evidence="13">
    <location>
        <position position="78"/>
    </location>
    <ligand>
        <name>FMN</name>
        <dbReference type="ChEBI" id="CHEBI:58210"/>
    </ligand>
</feature>
<dbReference type="Proteomes" id="UP000741282">
    <property type="component" value="Unassembled WGS sequence"/>
</dbReference>
<proteinExistence type="inferred from homology"/>
<organism evidence="15 16">
    <name type="scientific">Candidatus Dojkabacteria bacterium</name>
    <dbReference type="NCBI Taxonomy" id="2099670"/>
    <lineage>
        <taxon>Bacteria</taxon>
        <taxon>Candidatus Dojkabacteria</taxon>
    </lineage>
</organism>
<comment type="caution">
    <text evidence="15">The sequence shown here is derived from an EMBL/GenBank/DDBJ whole genome shotgun (WGS) entry which is preliminary data.</text>
</comment>
<comment type="cofactor">
    <cofactor evidence="11 13">
        <name>FMN</name>
        <dbReference type="ChEBI" id="CHEBI:58210"/>
    </cofactor>
</comment>
<dbReference type="PIRSF" id="PIRSF006621">
    <property type="entry name" value="Dus"/>
    <property type="match status" value="1"/>
</dbReference>
<dbReference type="EC" id="1.3.1.-" evidence="11"/>
<comment type="catalytic activity">
    <reaction evidence="10">
        <text>a 5,6-dihydrouridine in tRNA + NAD(+) = a uridine in tRNA + NADH + H(+)</text>
        <dbReference type="Rhea" id="RHEA:54452"/>
        <dbReference type="Rhea" id="RHEA-COMP:13339"/>
        <dbReference type="Rhea" id="RHEA-COMP:13887"/>
        <dbReference type="ChEBI" id="CHEBI:15378"/>
        <dbReference type="ChEBI" id="CHEBI:57540"/>
        <dbReference type="ChEBI" id="CHEBI:57945"/>
        <dbReference type="ChEBI" id="CHEBI:65315"/>
        <dbReference type="ChEBI" id="CHEBI:74443"/>
    </reaction>
</comment>
<reference evidence="15" key="2">
    <citation type="journal article" date="2021" name="Microbiome">
        <title>Successional dynamics and alternative stable states in a saline activated sludge microbial community over 9 years.</title>
        <authorList>
            <person name="Wang Y."/>
            <person name="Ye J."/>
            <person name="Ju F."/>
            <person name="Liu L."/>
            <person name="Boyd J.A."/>
            <person name="Deng Y."/>
            <person name="Parks D.H."/>
            <person name="Jiang X."/>
            <person name="Yin X."/>
            <person name="Woodcroft B.J."/>
            <person name="Tyson G.W."/>
            <person name="Hugenholtz P."/>
            <person name="Polz M.F."/>
            <person name="Zhang T."/>
        </authorList>
    </citation>
    <scope>NUCLEOTIDE SEQUENCE</scope>
    <source>
        <strain evidence="15">HKST-UBA17</strain>
    </source>
</reference>
<keyword evidence="4 11" id="KW-0288">FMN</keyword>
<comment type="similarity">
    <text evidence="11">Belongs to the dus family.</text>
</comment>
<evidence type="ECO:0000313" key="16">
    <source>
        <dbReference type="Proteomes" id="UP000741282"/>
    </source>
</evidence>
<evidence type="ECO:0000256" key="1">
    <source>
        <dbReference type="ARBA" id="ARBA00002790"/>
    </source>
</evidence>
<protein>
    <recommendedName>
        <fullName evidence="11">tRNA-dihydrouridine synthase</fullName>
        <ecNumber evidence="11">1.3.1.-</ecNumber>
    </recommendedName>
</protein>
<gene>
    <name evidence="15" type="ORF">KC685_03885</name>
</gene>
<accession>A0A955I382</accession>